<dbReference type="InterPro" id="IPR020904">
    <property type="entry name" value="Sc_DH/Rdtase_CS"/>
</dbReference>
<dbReference type="SUPFAM" id="SSF51735">
    <property type="entry name" value="NAD(P)-binding Rossmann-fold domains"/>
    <property type="match status" value="1"/>
</dbReference>
<dbReference type="PRINTS" id="PR00081">
    <property type="entry name" value="GDHRDH"/>
</dbReference>
<sequence>MTDMSDTPIALISGGAQGIGHACAAALAEDGYKVILADVRESVIAAAADLGGAGYVCDFGDSDAILALFDRIEAEHGPVSALVNNAGIALPGDFLSYDLETFDKVLAVNLRGVFVATQRAARAMVENGIEGSIVNMSSINAQVAIPAIPAYCASKGGVMQITKVAALALAKNNIRVNAVGPGSIDTEMMAGVNANPEAFKMAMSRTPLGRAGTAREIGDVVSFLCSKKASYVTGETIYVDGGRLGLNYVMS</sequence>
<protein>
    <submittedName>
        <fullName evidence="3">Dehydrogenase</fullName>
    </submittedName>
</protein>
<dbReference type="InterPro" id="IPR036291">
    <property type="entry name" value="NAD(P)-bd_dom_sf"/>
</dbReference>
<dbReference type="EMBL" id="BPFH01000001">
    <property type="protein sequence ID" value="GIT94252.1"/>
    <property type="molecule type" value="Genomic_DNA"/>
</dbReference>
<dbReference type="InterPro" id="IPR002347">
    <property type="entry name" value="SDR_fam"/>
</dbReference>
<evidence type="ECO:0000256" key="2">
    <source>
        <dbReference type="ARBA" id="ARBA00023002"/>
    </source>
</evidence>
<dbReference type="Proteomes" id="UP000786693">
    <property type="component" value="Unassembled WGS sequence"/>
</dbReference>
<evidence type="ECO:0000313" key="4">
    <source>
        <dbReference type="Proteomes" id="UP000786693"/>
    </source>
</evidence>
<name>A0ABQ4NIK3_9RHOB</name>
<gene>
    <name evidence="3" type="ORF">JANAI62_08750</name>
</gene>
<dbReference type="Pfam" id="PF13561">
    <property type="entry name" value="adh_short_C2"/>
    <property type="match status" value="1"/>
</dbReference>
<proteinExistence type="inferred from homology"/>
<dbReference type="PANTHER" id="PTHR43669">
    <property type="entry name" value="5-KETO-D-GLUCONATE 5-REDUCTASE"/>
    <property type="match status" value="1"/>
</dbReference>
<dbReference type="Gene3D" id="3.40.50.720">
    <property type="entry name" value="NAD(P)-binding Rossmann-like Domain"/>
    <property type="match status" value="1"/>
</dbReference>
<dbReference type="PROSITE" id="PS00061">
    <property type="entry name" value="ADH_SHORT"/>
    <property type="match status" value="1"/>
</dbReference>
<accession>A0ABQ4NIK3</accession>
<organism evidence="3 4">
    <name type="scientific">Jannaschia pagri</name>
    <dbReference type="NCBI Taxonomy" id="2829797"/>
    <lineage>
        <taxon>Bacteria</taxon>
        <taxon>Pseudomonadati</taxon>
        <taxon>Pseudomonadota</taxon>
        <taxon>Alphaproteobacteria</taxon>
        <taxon>Rhodobacterales</taxon>
        <taxon>Roseobacteraceae</taxon>
        <taxon>Jannaschia</taxon>
    </lineage>
</organism>
<keyword evidence="2" id="KW-0560">Oxidoreductase</keyword>
<dbReference type="PRINTS" id="PR00080">
    <property type="entry name" value="SDRFAMILY"/>
</dbReference>
<dbReference type="PANTHER" id="PTHR43669:SF3">
    <property type="entry name" value="ALCOHOL DEHYDROGENASE, PUTATIVE (AFU_ORTHOLOGUE AFUA_3G03445)-RELATED"/>
    <property type="match status" value="1"/>
</dbReference>
<keyword evidence="4" id="KW-1185">Reference proteome</keyword>
<comment type="caution">
    <text evidence="3">The sequence shown here is derived from an EMBL/GenBank/DDBJ whole genome shotgun (WGS) entry which is preliminary data.</text>
</comment>
<comment type="similarity">
    <text evidence="1">Belongs to the short-chain dehydrogenases/reductases (SDR) family.</text>
</comment>
<dbReference type="CDD" id="cd05233">
    <property type="entry name" value="SDR_c"/>
    <property type="match status" value="1"/>
</dbReference>
<evidence type="ECO:0000313" key="3">
    <source>
        <dbReference type="EMBL" id="GIT94252.1"/>
    </source>
</evidence>
<reference evidence="3 4" key="1">
    <citation type="submission" date="2021-05" db="EMBL/GenBank/DDBJ databases">
        <title>Bacteria Genome sequencing.</title>
        <authorList>
            <person name="Takabe Y."/>
            <person name="Nakajima Y."/>
            <person name="Suzuki S."/>
            <person name="Shiozaki T."/>
        </authorList>
    </citation>
    <scope>NUCLEOTIDE SEQUENCE [LARGE SCALE GENOMIC DNA]</scope>
    <source>
        <strain evidence="3 4">AI_62</strain>
    </source>
</reference>
<evidence type="ECO:0000256" key="1">
    <source>
        <dbReference type="ARBA" id="ARBA00006484"/>
    </source>
</evidence>